<dbReference type="EMBL" id="JAWZYT010002858">
    <property type="protein sequence ID" value="KAK4301604.1"/>
    <property type="molecule type" value="Genomic_DNA"/>
</dbReference>
<dbReference type="Proteomes" id="UP001292094">
    <property type="component" value="Unassembled WGS sequence"/>
</dbReference>
<accession>A0AAE1P648</accession>
<organism evidence="2 3">
    <name type="scientific">Petrolisthes manimaculis</name>
    <dbReference type="NCBI Taxonomy" id="1843537"/>
    <lineage>
        <taxon>Eukaryota</taxon>
        <taxon>Metazoa</taxon>
        <taxon>Ecdysozoa</taxon>
        <taxon>Arthropoda</taxon>
        <taxon>Crustacea</taxon>
        <taxon>Multicrustacea</taxon>
        <taxon>Malacostraca</taxon>
        <taxon>Eumalacostraca</taxon>
        <taxon>Eucarida</taxon>
        <taxon>Decapoda</taxon>
        <taxon>Pleocyemata</taxon>
        <taxon>Anomura</taxon>
        <taxon>Galatheoidea</taxon>
        <taxon>Porcellanidae</taxon>
        <taxon>Petrolisthes</taxon>
    </lineage>
</organism>
<evidence type="ECO:0000313" key="2">
    <source>
        <dbReference type="EMBL" id="KAK4301604.1"/>
    </source>
</evidence>
<reference evidence="2" key="1">
    <citation type="submission" date="2023-11" db="EMBL/GenBank/DDBJ databases">
        <title>Genome assemblies of two species of porcelain crab, Petrolisthes cinctipes and Petrolisthes manimaculis (Anomura: Porcellanidae).</title>
        <authorList>
            <person name="Angst P."/>
        </authorList>
    </citation>
    <scope>NUCLEOTIDE SEQUENCE</scope>
    <source>
        <strain evidence="2">PB745_02</strain>
        <tissue evidence="2">Gill</tissue>
    </source>
</reference>
<feature type="region of interest" description="Disordered" evidence="1">
    <location>
        <begin position="59"/>
        <end position="91"/>
    </location>
</feature>
<protein>
    <submittedName>
        <fullName evidence="2">Uncharacterized protein</fullName>
    </submittedName>
</protein>
<evidence type="ECO:0000313" key="3">
    <source>
        <dbReference type="Proteomes" id="UP001292094"/>
    </source>
</evidence>
<gene>
    <name evidence="2" type="ORF">Pmani_026260</name>
</gene>
<proteinExistence type="predicted"/>
<sequence length="108" mass="12506">MTIRKTVFENGHRKDPILRKSPKLGNVEDTLQSGEHTKYTYHSPKTKHHWAMWEEWEISDEQPGRSSDASRSSLMQETTTHYNTQDDESVTDPFTRVVMGLMAPTDNL</sequence>
<feature type="region of interest" description="Disordered" evidence="1">
    <location>
        <begin position="1"/>
        <end position="21"/>
    </location>
</feature>
<evidence type="ECO:0000256" key="1">
    <source>
        <dbReference type="SAM" id="MobiDB-lite"/>
    </source>
</evidence>
<keyword evidence="3" id="KW-1185">Reference proteome</keyword>
<dbReference type="AlphaFoldDB" id="A0AAE1P648"/>
<name>A0AAE1P648_9EUCA</name>
<feature type="compositionally biased region" description="Polar residues" evidence="1">
    <location>
        <begin position="64"/>
        <end position="83"/>
    </location>
</feature>
<feature type="compositionally biased region" description="Basic and acidic residues" evidence="1">
    <location>
        <begin position="1"/>
        <end position="18"/>
    </location>
</feature>
<comment type="caution">
    <text evidence="2">The sequence shown here is derived from an EMBL/GenBank/DDBJ whole genome shotgun (WGS) entry which is preliminary data.</text>
</comment>